<feature type="signal peptide" evidence="1">
    <location>
        <begin position="1"/>
        <end position="25"/>
    </location>
</feature>
<dbReference type="Proteomes" id="UP001500457">
    <property type="component" value="Unassembled WGS sequence"/>
</dbReference>
<evidence type="ECO:0000313" key="3">
    <source>
        <dbReference type="Proteomes" id="UP001500457"/>
    </source>
</evidence>
<evidence type="ECO:0000313" key="2">
    <source>
        <dbReference type="EMBL" id="GAA4871999.1"/>
    </source>
</evidence>
<keyword evidence="3" id="KW-1185">Reference proteome</keyword>
<sequence>MSRRPRGPRPGIVVATLLTAALALAGCSAGAVTQTDTIVSQAAGARGQVGDIVLQDVSLDAGPAESVPAGGEIFVRGTLINQGATADRLVSVSTPYAVGARPEGQLALPAENAVRMVGAEPVPIGPGSLDTRLAGAMRIALTGVTQQLRPGPTYAVTFTFERAGAVTVPTIVVGAGPSVG</sequence>
<dbReference type="InterPro" id="IPR007410">
    <property type="entry name" value="LpqE-like"/>
</dbReference>
<dbReference type="RefSeq" id="WP_274230486.1">
    <property type="nucleotide sequence ID" value="NZ_BAABHQ010000004.1"/>
</dbReference>
<name>A0ABP9EGP4_9PSEU</name>
<dbReference type="SUPFAM" id="SSF110087">
    <property type="entry name" value="DR1885-like metal-binding protein"/>
    <property type="match status" value="1"/>
</dbReference>
<protein>
    <recommendedName>
        <fullName evidence="4">Copper(I)-binding protein</fullName>
    </recommendedName>
</protein>
<evidence type="ECO:0000256" key="1">
    <source>
        <dbReference type="SAM" id="SignalP"/>
    </source>
</evidence>
<reference evidence="3" key="1">
    <citation type="journal article" date="2019" name="Int. J. Syst. Evol. Microbiol.">
        <title>The Global Catalogue of Microorganisms (GCM) 10K type strain sequencing project: providing services to taxonomists for standard genome sequencing and annotation.</title>
        <authorList>
            <consortium name="The Broad Institute Genomics Platform"/>
            <consortium name="The Broad Institute Genome Sequencing Center for Infectious Disease"/>
            <person name="Wu L."/>
            <person name="Ma J."/>
        </authorList>
    </citation>
    <scope>NUCLEOTIDE SEQUENCE [LARGE SCALE GENOMIC DNA]</scope>
    <source>
        <strain evidence="3">JCM 17983</strain>
    </source>
</reference>
<organism evidence="2 3">
    <name type="scientific">Actinomycetospora straminea</name>
    <dbReference type="NCBI Taxonomy" id="663607"/>
    <lineage>
        <taxon>Bacteria</taxon>
        <taxon>Bacillati</taxon>
        <taxon>Actinomycetota</taxon>
        <taxon>Actinomycetes</taxon>
        <taxon>Pseudonocardiales</taxon>
        <taxon>Pseudonocardiaceae</taxon>
        <taxon>Actinomycetospora</taxon>
    </lineage>
</organism>
<dbReference type="InterPro" id="IPR036182">
    <property type="entry name" value="PCuAC_sf"/>
</dbReference>
<keyword evidence="1" id="KW-0732">Signal</keyword>
<dbReference type="Gene3D" id="2.60.40.1890">
    <property type="entry name" value="PCu(A)C copper chaperone"/>
    <property type="match status" value="1"/>
</dbReference>
<evidence type="ECO:0008006" key="4">
    <source>
        <dbReference type="Google" id="ProtNLM"/>
    </source>
</evidence>
<gene>
    <name evidence="2" type="ORF">GCM10023203_21950</name>
</gene>
<feature type="chain" id="PRO_5046926787" description="Copper(I)-binding protein" evidence="1">
    <location>
        <begin position="26"/>
        <end position="180"/>
    </location>
</feature>
<proteinExistence type="predicted"/>
<dbReference type="PROSITE" id="PS51257">
    <property type="entry name" value="PROKAR_LIPOPROTEIN"/>
    <property type="match status" value="1"/>
</dbReference>
<comment type="caution">
    <text evidence="2">The sequence shown here is derived from an EMBL/GenBank/DDBJ whole genome shotgun (WGS) entry which is preliminary data.</text>
</comment>
<dbReference type="Pfam" id="PF04314">
    <property type="entry name" value="PCuAC"/>
    <property type="match status" value="1"/>
</dbReference>
<dbReference type="EMBL" id="BAABHQ010000004">
    <property type="protein sequence ID" value="GAA4871999.1"/>
    <property type="molecule type" value="Genomic_DNA"/>
</dbReference>
<accession>A0ABP9EGP4</accession>